<dbReference type="KEGG" id="vg:55612983"/>
<dbReference type="RefSeq" id="YP_009842722.1">
    <property type="nucleotide sequence ID" value="NC_048743.1"/>
</dbReference>
<evidence type="ECO:0000313" key="3">
    <source>
        <dbReference type="Proteomes" id="UP000288363"/>
    </source>
</evidence>
<dbReference type="Proteomes" id="UP000288363">
    <property type="component" value="Segment"/>
</dbReference>
<evidence type="ECO:0000256" key="1">
    <source>
        <dbReference type="SAM" id="MobiDB-lite"/>
    </source>
</evidence>
<protein>
    <submittedName>
        <fullName evidence="2">Uncharacterized protein</fullName>
    </submittedName>
</protein>
<gene>
    <name evidence="2" type="primary">24</name>
    <name evidence="2" type="ORF">SEA_DRLUPO_24</name>
</gene>
<organism evidence="2 3">
    <name type="scientific">Mycobacterium phage DrLupo</name>
    <dbReference type="NCBI Taxonomy" id="2499037"/>
    <lineage>
        <taxon>Viruses</taxon>
        <taxon>Duplodnaviria</taxon>
        <taxon>Heunggongvirae</taxon>
        <taxon>Uroviricota</taxon>
        <taxon>Caudoviricetes</taxon>
        <taxon>Barnyardvirus</taxon>
        <taxon>Barnyardvirus drlupo</taxon>
    </lineage>
</organism>
<dbReference type="EMBL" id="MK279909">
    <property type="protein sequence ID" value="AZS12560.1"/>
    <property type="molecule type" value="Genomic_DNA"/>
</dbReference>
<sequence>MSLVLDPNRPWTKEEKEWARSSGRGYMVETNERRFPGGKAKNAARHEKAGEPPESAQFGALGEQARQAAVYDVGGVALPGTTLDYDTGRALQFDAEGNGVAVEPNIPVNSPGAFATVALRQESEGFGSYSDSGDDIDDDIVDYVLGLKTKADVQKALDEANANAPEQFRQSYTKSEDRDSLNDKLALVLQDTRHPEAAAQARQMAQHTQPPALDAEDESMLEKNTGFTDDFADDEASPASGEGDDAESQQQNDGPETDAEPKKSSKK</sequence>
<feature type="region of interest" description="Disordered" evidence="1">
    <location>
        <begin position="1"/>
        <end position="56"/>
    </location>
</feature>
<dbReference type="GeneID" id="55612983"/>
<feature type="region of interest" description="Disordered" evidence="1">
    <location>
        <begin position="159"/>
        <end position="267"/>
    </location>
</feature>
<keyword evidence="3" id="KW-1185">Reference proteome</keyword>
<reference evidence="2 3" key="1">
    <citation type="submission" date="2018-12" db="EMBL/GenBank/DDBJ databases">
        <authorList>
            <person name="Almail A."/>
            <person name="Dorhout K.E."/>
            <person name="Johnson J."/>
            <person name="Jorgensen H.J."/>
            <person name="Tolsma S."/>
            <person name="Garlena R.A."/>
            <person name="Russell D.A."/>
            <person name="Pope W.H."/>
            <person name="Jacobs-Sera D."/>
            <person name="Hatfull G.F."/>
        </authorList>
    </citation>
    <scope>NUCLEOTIDE SEQUENCE [LARGE SCALE GENOMIC DNA]</scope>
</reference>
<feature type="compositionally biased region" description="Acidic residues" evidence="1">
    <location>
        <begin position="230"/>
        <end position="247"/>
    </location>
</feature>
<evidence type="ECO:0000313" key="2">
    <source>
        <dbReference type="EMBL" id="AZS12560.1"/>
    </source>
</evidence>
<name>A0A3S9UQI7_9CAUD</name>
<proteinExistence type="predicted"/>
<accession>A0A3S9UQI7</accession>